<sequence length="349" mass="38794">MSAAFDVDLEIGHLSGKGVEGTTIDDYDLVDENHYGGPQVDASGPTQGHAKLADGASSSVVGHSHRDSPRKMWGLHPTRYKKDILKNGKGHIESILLFVRMSRVLSAVSHDLTLRPFFSPLPRQTGLFSATVSLVVLGSYNNLSPDPSEQTVALLNQVSQQLMGMSRGTPLAALPPNPMLFRPSSPVVRATILWFLSLGLNITCAIWAILWWQRYTNPLGQSSEPHRRARVRAYLFSGIGHVDVEHTVEAIWVLLHASVLFFIIGLLDFLLRTNKTVAYVFLAYIVPFALVYIAAMLLPCFFSNSYSFTPSTSGSRKLSQLDNRRPASQPQFRHPPYIGDDSWRDDREH</sequence>
<protein>
    <recommendedName>
        <fullName evidence="3">DUF6535 domain-containing protein</fullName>
    </recommendedName>
</protein>
<evidence type="ECO:0000259" key="3">
    <source>
        <dbReference type="Pfam" id="PF20153"/>
    </source>
</evidence>
<feature type="region of interest" description="Disordered" evidence="1">
    <location>
        <begin position="313"/>
        <end position="349"/>
    </location>
</feature>
<accession>A0AAD4Q9D2</accession>
<feature type="transmembrane region" description="Helical" evidence="2">
    <location>
        <begin position="250"/>
        <end position="271"/>
    </location>
</feature>
<feature type="compositionally biased region" description="Polar residues" evidence="1">
    <location>
        <begin position="313"/>
        <end position="331"/>
    </location>
</feature>
<dbReference type="Proteomes" id="UP001201163">
    <property type="component" value="Unassembled WGS sequence"/>
</dbReference>
<feature type="domain" description="DUF6535" evidence="3">
    <location>
        <begin position="78"/>
        <end position="271"/>
    </location>
</feature>
<feature type="transmembrane region" description="Helical" evidence="2">
    <location>
        <begin position="278"/>
        <end position="298"/>
    </location>
</feature>
<feature type="region of interest" description="Disordered" evidence="1">
    <location>
        <begin position="43"/>
        <end position="73"/>
    </location>
</feature>
<dbReference type="EMBL" id="JAKELL010000095">
    <property type="protein sequence ID" value="KAH8982882.1"/>
    <property type="molecule type" value="Genomic_DNA"/>
</dbReference>
<feature type="transmembrane region" description="Helical" evidence="2">
    <location>
        <begin position="192"/>
        <end position="212"/>
    </location>
</feature>
<keyword evidence="2" id="KW-0812">Transmembrane</keyword>
<dbReference type="Pfam" id="PF20153">
    <property type="entry name" value="DUF6535"/>
    <property type="match status" value="1"/>
</dbReference>
<evidence type="ECO:0000256" key="1">
    <source>
        <dbReference type="SAM" id="MobiDB-lite"/>
    </source>
</evidence>
<evidence type="ECO:0000256" key="2">
    <source>
        <dbReference type="SAM" id="Phobius"/>
    </source>
</evidence>
<evidence type="ECO:0000313" key="4">
    <source>
        <dbReference type="EMBL" id="KAH8982882.1"/>
    </source>
</evidence>
<name>A0AAD4Q9D2_9AGAM</name>
<dbReference type="InterPro" id="IPR045338">
    <property type="entry name" value="DUF6535"/>
</dbReference>
<dbReference type="AlphaFoldDB" id="A0AAD4Q9D2"/>
<keyword evidence="5" id="KW-1185">Reference proteome</keyword>
<reference evidence="4" key="1">
    <citation type="submission" date="2022-01" db="EMBL/GenBank/DDBJ databases">
        <title>Comparative genomics reveals a dynamic genome evolution in the ectomycorrhizal milk-cap (Lactarius) mushrooms.</title>
        <authorList>
            <consortium name="DOE Joint Genome Institute"/>
            <person name="Lebreton A."/>
            <person name="Tang N."/>
            <person name="Kuo A."/>
            <person name="LaButti K."/>
            <person name="Drula E."/>
            <person name="Barry K."/>
            <person name="Clum A."/>
            <person name="Lipzen A."/>
            <person name="Mousain D."/>
            <person name="Ng V."/>
            <person name="Wang R."/>
            <person name="Wang X."/>
            <person name="Dai Y."/>
            <person name="Henrissat B."/>
            <person name="Grigoriev I.V."/>
            <person name="Guerin-Laguette A."/>
            <person name="Yu F."/>
            <person name="Martin F.M."/>
        </authorList>
    </citation>
    <scope>NUCLEOTIDE SEQUENCE</scope>
    <source>
        <strain evidence="4">QP</strain>
    </source>
</reference>
<comment type="caution">
    <text evidence="4">The sequence shown here is derived from an EMBL/GenBank/DDBJ whole genome shotgun (WGS) entry which is preliminary data.</text>
</comment>
<keyword evidence="2" id="KW-1133">Transmembrane helix</keyword>
<keyword evidence="2" id="KW-0472">Membrane</keyword>
<proteinExistence type="predicted"/>
<evidence type="ECO:0000313" key="5">
    <source>
        <dbReference type="Proteomes" id="UP001201163"/>
    </source>
</evidence>
<gene>
    <name evidence="4" type="ORF">EDB92DRAFT_1819683</name>
</gene>
<organism evidence="4 5">
    <name type="scientific">Lactarius akahatsu</name>
    <dbReference type="NCBI Taxonomy" id="416441"/>
    <lineage>
        <taxon>Eukaryota</taxon>
        <taxon>Fungi</taxon>
        <taxon>Dikarya</taxon>
        <taxon>Basidiomycota</taxon>
        <taxon>Agaricomycotina</taxon>
        <taxon>Agaricomycetes</taxon>
        <taxon>Russulales</taxon>
        <taxon>Russulaceae</taxon>
        <taxon>Lactarius</taxon>
    </lineage>
</organism>